<comment type="caution">
    <text evidence="7">The sequence shown here is derived from an EMBL/GenBank/DDBJ whole genome shotgun (WGS) entry which is preliminary data.</text>
</comment>
<feature type="transmembrane region" description="Helical" evidence="5">
    <location>
        <begin position="100"/>
        <end position="124"/>
    </location>
</feature>
<evidence type="ECO:0000313" key="7">
    <source>
        <dbReference type="EMBL" id="GAA4506605.1"/>
    </source>
</evidence>
<name>A0ABP8QMN4_9ACTN</name>
<reference evidence="8" key="1">
    <citation type="journal article" date="2019" name="Int. J. Syst. Evol. Microbiol.">
        <title>The Global Catalogue of Microorganisms (GCM) 10K type strain sequencing project: providing services to taxonomists for standard genome sequencing and annotation.</title>
        <authorList>
            <consortium name="The Broad Institute Genomics Platform"/>
            <consortium name="The Broad Institute Genome Sequencing Center for Infectious Disease"/>
            <person name="Wu L."/>
            <person name="Ma J."/>
        </authorList>
    </citation>
    <scope>NUCLEOTIDE SEQUENCE [LARGE SCALE GENOMIC DNA]</scope>
    <source>
        <strain evidence="8">JCM 17933</strain>
    </source>
</reference>
<dbReference type="Pfam" id="PF13620">
    <property type="entry name" value="CarboxypepD_reg"/>
    <property type="match status" value="3"/>
</dbReference>
<feature type="transmembrane region" description="Helical" evidence="5">
    <location>
        <begin position="356"/>
        <end position="378"/>
    </location>
</feature>
<feature type="transmembrane region" description="Helical" evidence="5">
    <location>
        <begin position="301"/>
        <end position="320"/>
    </location>
</feature>
<dbReference type="SUPFAM" id="SSF49478">
    <property type="entry name" value="Cna protein B-type domain"/>
    <property type="match status" value="1"/>
</dbReference>
<gene>
    <name evidence="7" type="ORF">GCM10023191_063910</name>
</gene>
<feature type="transmembrane region" description="Helical" evidence="5">
    <location>
        <begin position="201"/>
        <end position="219"/>
    </location>
</feature>
<feature type="transmembrane region" description="Helical" evidence="5">
    <location>
        <begin position="332"/>
        <end position="350"/>
    </location>
</feature>
<dbReference type="CDD" id="cd17502">
    <property type="entry name" value="MFS_Azr1_MDR_like"/>
    <property type="match status" value="1"/>
</dbReference>
<dbReference type="InterPro" id="IPR008969">
    <property type="entry name" value="CarboxyPept-like_regulatory"/>
</dbReference>
<sequence length="807" mass="83368">MSHRQIMEALSGLLLGLFVTILSSTVVSNALPTIIADLHASQTTYTWVITGTLLSMTITTPIWGKLADLVSKKLLIQLALVIFVVGSAIAGQAHSPAMLIAARVVQGLGAGGLSALVQVIMAAMITPRERGRYSGYTGAVFALATVGGPLIGGVIVDTSWLGWRWCFYVGVPFAVIALIVLQKTLHLPVAKRKVKVDWLGATLFSGAAALLLLWVSFAGDKYDWLSWQTAAMVGGAVVLAVLFVVAETFASEPIVPLKLFRIRTLSLSTLASLFVGVAMFGATTFLSQYFQLARGDSPTKAGLMTLPMIGGLAIASTISGRIVTSTGRWKSILVLGAAAMTVGYALLSTVRYDTAYWQAAVFMFCVGAGLGMTMQNLVLCVQNQVRPQELGVASSTVSFFRSLGGAIGVSALGAVLGNRITHYMTEGLARIGVHASGNGGSLPKLSALPAPVRQVVQDSYGHGIGNVFMYAAPCALIAVIVILFIKEVPLRTSNAQEPPTGAAPSMPVTDASVRGRHAQHREPELVSAGVRNPIPANGQVTAPMQAYASAEMGQPPAGGMIRGLVRNGGAPVPHAVLTLIDVSGHQIGRATTGADGRYALPAPGSGTYVLIAAAGDHDPQAATLVVGDQPVDFDVTLNGSGGLAGLVRSVDGTPIEGAMVVVTDARGEVVAGGTTDTAGGFLFPAVVPGVYTLAVSATTYRPAAMPVEVGGGQIRQEVELLPGMQVRGTIRAEGRGPIPDARVTLLDAAGNVVGVTTTGPDGEYAFTGLTGGQYTVTATGYPLVASGIHLTGQGGDAHDLWLGHPAE</sequence>
<evidence type="ECO:0000256" key="1">
    <source>
        <dbReference type="ARBA" id="ARBA00004651"/>
    </source>
</evidence>
<comment type="subcellular location">
    <subcellularLocation>
        <location evidence="1">Cell membrane</location>
        <topology evidence="1">Multi-pass membrane protein</topology>
    </subcellularLocation>
</comment>
<evidence type="ECO:0000256" key="4">
    <source>
        <dbReference type="ARBA" id="ARBA00023136"/>
    </source>
</evidence>
<evidence type="ECO:0000256" key="5">
    <source>
        <dbReference type="SAM" id="Phobius"/>
    </source>
</evidence>
<evidence type="ECO:0000256" key="2">
    <source>
        <dbReference type="ARBA" id="ARBA00022692"/>
    </source>
</evidence>
<feature type="transmembrane region" description="Helical" evidence="5">
    <location>
        <begin position="225"/>
        <end position="246"/>
    </location>
</feature>
<keyword evidence="8" id="KW-1185">Reference proteome</keyword>
<keyword evidence="3 5" id="KW-1133">Transmembrane helix</keyword>
<feature type="transmembrane region" description="Helical" evidence="5">
    <location>
        <begin position="162"/>
        <end position="181"/>
    </location>
</feature>
<feature type="transmembrane region" description="Helical" evidence="5">
    <location>
        <begin position="44"/>
        <end position="63"/>
    </location>
</feature>
<dbReference type="Gene3D" id="1.20.1720.10">
    <property type="entry name" value="Multidrug resistance protein D"/>
    <property type="match status" value="1"/>
</dbReference>
<feature type="transmembrane region" description="Helical" evidence="5">
    <location>
        <begin position="136"/>
        <end position="156"/>
    </location>
</feature>
<protein>
    <submittedName>
        <fullName evidence="7">MFS transporter</fullName>
    </submittedName>
</protein>
<accession>A0ABP8QMN4</accession>
<dbReference type="InterPro" id="IPR020846">
    <property type="entry name" value="MFS_dom"/>
</dbReference>
<dbReference type="PANTHER" id="PTHR23501:SF197">
    <property type="entry name" value="COMD"/>
    <property type="match status" value="1"/>
</dbReference>
<dbReference type="SUPFAM" id="SSF103473">
    <property type="entry name" value="MFS general substrate transporter"/>
    <property type="match status" value="1"/>
</dbReference>
<feature type="transmembrane region" description="Helical" evidence="5">
    <location>
        <begin position="467"/>
        <end position="485"/>
    </location>
</feature>
<keyword evidence="4 5" id="KW-0472">Membrane</keyword>
<dbReference type="Gene3D" id="2.60.40.1120">
    <property type="entry name" value="Carboxypeptidase-like, regulatory domain"/>
    <property type="match status" value="2"/>
</dbReference>
<dbReference type="InterPro" id="IPR013783">
    <property type="entry name" value="Ig-like_fold"/>
</dbReference>
<feature type="domain" description="Major facilitator superfamily (MFS) profile" evidence="6">
    <location>
        <begin position="9"/>
        <end position="490"/>
    </location>
</feature>
<dbReference type="PROSITE" id="PS50850">
    <property type="entry name" value="MFS"/>
    <property type="match status" value="1"/>
</dbReference>
<dbReference type="Pfam" id="PF07690">
    <property type="entry name" value="MFS_1"/>
    <property type="match status" value="1"/>
</dbReference>
<dbReference type="Proteomes" id="UP001500503">
    <property type="component" value="Unassembled WGS sequence"/>
</dbReference>
<dbReference type="SUPFAM" id="SSF49464">
    <property type="entry name" value="Carboxypeptidase regulatory domain-like"/>
    <property type="match status" value="2"/>
</dbReference>
<dbReference type="EMBL" id="BAABHF010000039">
    <property type="protein sequence ID" value="GAA4506605.1"/>
    <property type="molecule type" value="Genomic_DNA"/>
</dbReference>
<dbReference type="InterPro" id="IPR011701">
    <property type="entry name" value="MFS"/>
</dbReference>
<evidence type="ECO:0000256" key="3">
    <source>
        <dbReference type="ARBA" id="ARBA00022989"/>
    </source>
</evidence>
<dbReference type="Gene3D" id="1.20.1250.20">
    <property type="entry name" value="MFS general substrate transporter like domains"/>
    <property type="match status" value="1"/>
</dbReference>
<dbReference type="RefSeq" id="WP_345470159.1">
    <property type="nucleotide sequence ID" value="NZ_BAABHF010000039.1"/>
</dbReference>
<feature type="transmembrane region" description="Helical" evidence="5">
    <location>
        <begin position="267"/>
        <end position="289"/>
    </location>
</feature>
<dbReference type="PRINTS" id="PR01036">
    <property type="entry name" value="TCRTETB"/>
</dbReference>
<keyword evidence="2 5" id="KW-0812">Transmembrane</keyword>
<dbReference type="Gene3D" id="2.60.40.10">
    <property type="entry name" value="Immunoglobulins"/>
    <property type="match status" value="1"/>
</dbReference>
<dbReference type="InterPro" id="IPR036259">
    <property type="entry name" value="MFS_trans_sf"/>
</dbReference>
<evidence type="ECO:0000259" key="6">
    <source>
        <dbReference type="PROSITE" id="PS50850"/>
    </source>
</evidence>
<evidence type="ECO:0000313" key="8">
    <source>
        <dbReference type="Proteomes" id="UP001500503"/>
    </source>
</evidence>
<feature type="transmembrane region" description="Helical" evidence="5">
    <location>
        <begin position="75"/>
        <end position="94"/>
    </location>
</feature>
<dbReference type="PANTHER" id="PTHR23501">
    <property type="entry name" value="MAJOR FACILITATOR SUPERFAMILY"/>
    <property type="match status" value="1"/>
</dbReference>
<organism evidence="7 8">
    <name type="scientific">Actinoallomurus oryzae</name>
    <dbReference type="NCBI Taxonomy" id="502180"/>
    <lineage>
        <taxon>Bacteria</taxon>
        <taxon>Bacillati</taxon>
        <taxon>Actinomycetota</taxon>
        <taxon>Actinomycetes</taxon>
        <taxon>Streptosporangiales</taxon>
        <taxon>Thermomonosporaceae</taxon>
        <taxon>Actinoallomurus</taxon>
    </lineage>
</organism>
<proteinExistence type="predicted"/>